<sequence>MESLPEEIWSQILCLSTSKEGGLGARDLCAFAVVNRCARRISSECKIWWPLVKRDFSSEYKPSEESQVHPKALYRIKHEKKKLKREAERRRQIMGLQSSIHTSIIRMMKFEKKLENERKAAAEVRRRLTALHSSSRASLALQRWQPQAVTIHHQRIVHQVHVDAIAEENSLKLELQERYHFIVTCEKALRGLERSIKCLQDKLEEINYNPIKPSEGTSSLGVKNLRKAGIDWSSLRYSKKSKKTLDTPLSYPSISGGMDFLGDNSSKLDVLDGVEEDPPLRSGVSRSF</sequence>
<gene>
    <name evidence="2" type="ORF">R1flu_001036</name>
</gene>
<dbReference type="InterPro" id="IPR036047">
    <property type="entry name" value="F-box-like_dom_sf"/>
</dbReference>
<dbReference type="EMBL" id="JBHFFA010000006">
    <property type="protein sequence ID" value="KAL2620831.1"/>
    <property type="molecule type" value="Genomic_DNA"/>
</dbReference>
<feature type="coiled-coil region" evidence="1">
    <location>
        <begin position="182"/>
        <end position="209"/>
    </location>
</feature>
<dbReference type="Proteomes" id="UP001605036">
    <property type="component" value="Unassembled WGS sequence"/>
</dbReference>
<evidence type="ECO:0000313" key="3">
    <source>
        <dbReference type="Proteomes" id="UP001605036"/>
    </source>
</evidence>
<evidence type="ECO:0000256" key="1">
    <source>
        <dbReference type="SAM" id="Coils"/>
    </source>
</evidence>
<organism evidence="2 3">
    <name type="scientific">Riccia fluitans</name>
    <dbReference type="NCBI Taxonomy" id="41844"/>
    <lineage>
        <taxon>Eukaryota</taxon>
        <taxon>Viridiplantae</taxon>
        <taxon>Streptophyta</taxon>
        <taxon>Embryophyta</taxon>
        <taxon>Marchantiophyta</taxon>
        <taxon>Marchantiopsida</taxon>
        <taxon>Marchantiidae</taxon>
        <taxon>Marchantiales</taxon>
        <taxon>Ricciaceae</taxon>
        <taxon>Riccia</taxon>
    </lineage>
</organism>
<dbReference type="AlphaFoldDB" id="A0ABD1Y247"/>
<proteinExistence type="predicted"/>
<evidence type="ECO:0000313" key="2">
    <source>
        <dbReference type="EMBL" id="KAL2620831.1"/>
    </source>
</evidence>
<dbReference type="SUPFAM" id="SSF81383">
    <property type="entry name" value="F-box domain"/>
    <property type="match status" value="1"/>
</dbReference>
<comment type="caution">
    <text evidence="2">The sequence shown here is derived from an EMBL/GenBank/DDBJ whole genome shotgun (WGS) entry which is preliminary data.</text>
</comment>
<keyword evidence="1" id="KW-0175">Coiled coil</keyword>
<reference evidence="2 3" key="1">
    <citation type="submission" date="2024-09" db="EMBL/GenBank/DDBJ databases">
        <title>Chromosome-scale assembly of Riccia fluitans.</title>
        <authorList>
            <person name="Paukszto L."/>
            <person name="Sawicki J."/>
            <person name="Karawczyk K."/>
            <person name="Piernik-Szablinska J."/>
            <person name="Szczecinska M."/>
            <person name="Mazdziarz M."/>
        </authorList>
    </citation>
    <scope>NUCLEOTIDE SEQUENCE [LARGE SCALE GENOMIC DNA]</scope>
    <source>
        <strain evidence="2">Rf_01</strain>
        <tissue evidence="2">Aerial parts of the thallus</tissue>
    </source>
</reference>
<protein>
    <recommendedName>
        <fullName evidence="4">F-box family protein</fullName>
    </recommendedName>
</protein>
<keyword evidence="3" id="KW-1185">Reference proteome</keyword>
<evidence type="ECO:0008006" key="4">
    <source>
        <dbReference type="Google" id="ProtNLM"/>
    </source>
</evidence>
<accession>A0ABD1Y247</accession>
<name>A0ABD1Y247_9MARC</name>